<accession>A0AAW2FRZ2</accession>
<dbReference type="InterPro" id="IPR036291">
    <property type="entry name" value="NAD(P)-bd_dom_sf"/>
</dbReference>
<name>A0AAW2FRZ2_9HYME</name>
<dbReference type="GO" id="GO:0016616">
    <property type="term" value="F:oxidoreductase activity, acting on the CH-OH group of donors, NAD or NADP as acceptor"/>
    <property type="evidence" value="ECO:0007669"/>
    <property type="project" value="UniProtKB-ARBA"/>
</dbReference>
<evidence type="ECO:0000256" key="1">
    <source>
        <dbReference type="ARBA" id="ARBA00006484"/>
    </source>
</evidence>
<dbReference type="Gene3D" id="3.40.50.720">
    <property type="entry name" value="NAD(P)-binding Rossmann-like Domain"/>
    <property type="match status" value="1"/>
</dbReference>
<evidence type="ECO:0008006" key="6">
    <source>
        <dbReference type="Google" id="ProtNLM"/>
    </source>
</evidence>
<comment type="similarity">
    <text evidence="1 3">Belongs to the short-chain dehydrogenases/reductases (SDR) family.</text>
</comment>
<reference evidence="4 5" key="1">
    <citation type="submission" date="2023-03" db="EMBL/GenBank/DDBJ databases">
        <title>High recombination rates correlate with genetic variation in Cardiocondyla obscurior ants.</title>
        <authorList>
            <person name="Errbii M."/>
        </authorList>
    </citation>
    <scope>NUCLEOTIDE SEQUENCE [LARGE SCALE GENOMIC DNA]</scope>
    <source>
        <strain evidence="4">Alpha-2009</strain>
        <tissue evidence="4">Whole body</tissue>
    </source>
</reference>
<dbReference type="FunFam" id="3.40.50.720:FF:000047">
    <property type="entry name" value="NADP-dependent L-serine/L-allo-threonine dehydrogenase"/>
    <property type="match status" value="1"/>
</dbReference>
<protein>
    <recommendedName>
        <fullName evidence="6">Dehydrogenase/reductase SDR family member 11</fullName>
    </recommendedName>
</protein>
<keyword evidence="2" id="KW-0560">Oxidoreductase</keyword>
<gene>
    <name evidence="4" type="ORF">PUN28_010046</name>
</gene>
<proteinExistence type="inferred from homology"/>
<dbReference type="PANTHER" id="PTHR43115:SF4">
    <property type="entry name" value="DEHYDROGENASE_REDUCTASE SDR FAMILY MEMBER 11"/>
    <property type="match status" value="1"/>
</dbReference>
<dbReference type="PRINTS" id="PR00081">
    <property type="entry name" value="GDHRDH"/>
</dbReference>
<sequence length="297" mass="32705">MDRWLGKTAIVTGAAAGIGEAITCALLQNGVNVVALDVQKEGLAKLDAECKRKGFPGVLNATYCDISCEDEIDAVFSHVETLGGVDIMVNNAGVCDYSRVIESNKKTFEKLLNINVLAVAVCTNKAVRSMRERNVEGHIFNINSVLGRHLLLTTNMPDFNLYPATKHGSVALTNVVRRELAALQVPIRITGINPGSVKTSITAHSETMKDYFEKVPYILPRDIADALIYALGTRPEVQIFEILIRDKFRLSRGNVIGNTFTCNRCIQISTKWLAACCQRLHPAWRMTNTAVSFSIYT</sequence>
<dbReference type="AlphaFoldDB" id="A0AAW2FRZ2"/>
<organism evidence="4 5">
    <name type="scientific">Cardiocondyla obscurior</name>
    <dbReference type="NCBI Taxonomy" id="286306"/>
    <lineage>
        <taxon>Eukaryota</taxon>
        <taxon>Metazoa</taxon>
        <taxon>Ecdysozoa</taxon>
        <taxon>Arthropoda</taxon>
        <taxon>Hexapoda</taxon>
        <taxon>Insecta</taxon>
        <taxon>Pterygota</taxon>
        <taxon>Neoptera</taxon>
        <taxon>Endopterygota</taxon>
        <taxon>Hymenoptera</taxon>
        <taxon>Apocrita</taxon>
        <taxon>Aculeata</taxon>
        <taxon>Formicoidea</taxon>
        <taxon>Formicidae</taxon>
        <taxon>Myrmicinae</taxon>
        <taxon>Cardiocondyla</taxon>
    </lineage>
</organism>
<dbReference type="Proteomes" id="UP001430953">
    <property type="component" value="Unassembled WGS sequence"/>
</dbReference>
<keyword evidence="5" id="KW-1185">Reference proteome</keyword>
<evidence type="ECO:0000313" key="4">
    <source>
        <dbReference type="EMBL" id="KAL0116902.1"/>
    </source>
</evidence>
<dbReference type="PANTHER" id="PTHR43115">
    <property type="entry name" value="DEHYDROGENASE/REDUCTASE SDR FAMILY MEMBER 11"/>
    <property type="match status" value="1"/>
</dbReference>
<evidence type="ECO:0000313" key="5">
    <source>
        <dbReference type="Proteomes" id="UP001430953"/>
    </source>
</evidence>
<dbReference type="Pfam" id="PF00106">
    <property type="entry name" value="adh_short"/>
    <property type="match status" value="1"/>
</dbReference>
<comment type="caution">
    <text evidence="4">The sequence shown here is derived from an EMBL/GenBank/DDBJ whole genome shotgun (WGS) entry which is preliminary data.</text>
</comment>
<dbReference type="InterPro" id="IPR002347">
    <property type="entry name" value="SDR_fam"/>
</dbReference>
<dbReference type="PRINTS" id="PR00080">
    <property type="entry name" value="SDRFAMILY"/>
</dbReference>
<evidence type="ECO:0000256" key="3">
    <source>
        <dbReference type="RuleBase" id="RU000363"/>
    </source>
</evidence>
<dbReference type="SUPFAM" id="SSF51735">
    <property type="entry name" value="NAD(P)-binding Rossmann-fold domains"/>
    <property type="match status" value="1"/>
</dbReference>
<evidence type="ECO:0000256" key="2">
    <source>
        <dbReference type="ARBA" id="ARBA00023002"/>
    </source>
</evidence>
<dbReference type="EMBL" id="JADYXP020000009">
    <property type="protein sequence ID" value="KAL0116902.1"/>
    <property type="molecule type" value="Genomic_DNA"/>
</dbReference>